<evidence type="ECO:0000313" key="3">
    <source>
        <dbReference type="Proteomes" id="UP000019260"/>
    </source>
</evidence>
<dbReference type="SUPFAM" id="SSF103473">
    <property type="entry name" value="MFS general substrate transporter"/>
    <property type="match status" value="1"/>
</dbReference>
<keyword evidence="3" id="KW-1185">Reference proteome</keyword>
<dbReference type="KEGG" id="smir:SMM_0664"/>
<feature type="transmembrane region" description="Helical" evidence="1">
    <location>
        <begin position="71"/>
        <end position="91"/>
    </location>
</feature>
<dbReference type="PATRIC" id="fig|838561.3.peg.759"/>
<accession>W0GRB5</accession>
<dbReference type="KEGG" id="smia:P344_03945"/>
<evidence type="ECO:0000256" key="1">
    <source>
        <dbReference type="SAM" id="Phobius"/>
    </source>
</evidence>
<dbReference type="EMBL" id="CP006720">
    <property type="protein sequence ID" value="AHI58124.1"/>
    <property type="molecule type" value="Genomic_DNA"/>
</dbReference>
<feature type="transmembrane region" description="Helical" evidence="1">
    <location>
        <begin position="103"/>
        <end position="122"/>
    </location>
</feature>
<dbReference type="AlphaFoldDB" id="W0GRB5"/>
<organism evidence="2 3">
    <name type="scientific">Spiroplasma mirum ATCC 29335</name>
    <dbReference type="NCBI Taxonomy" id="838561"/>
    <lineage>
        <taxon>Bacteria</taxon>
        <taxon>Bacillati</taxon>
        <taxon>Mycoplasmatota</taxon>
        <taxon>Mollicutes</taxon>
        <taxon>Entomoplasmatales</taxon>
        <taxon>Spiroplasmataceae</taxon>
        <taxon>Spiroplasma</taxon>
    </lineage>
</organism>
<protein>
    <submittedName>
        <fullName evidence="2">Uncharacterized protein</fullName>
    </submittedName>
</protein>
<dbReference type="InterPro" id="IPR036259">
    <property type="entry name" value="MFS_trans_sf"/>
</dbReference>
<gene>
    <name evidence="2" type="ORF">P344_03945</name>
</gene>
<name>W0GRB5_9MOLU</name>
<reference evidence="2 3" key="1">
    <citation type="submission" date="2013-09" db="EMBL/GenBank/DDBJ databases">
        <title>Complete genome sequence of Spiroplasma mirum suckling mouse cataract agent.</title>
        <authorList>
            <person name="Landry C.A."/>
            <person name="Bastian F.O."/>
            <person name="Thune R.L."/>
        </authorList>
    </citation>
    <scope>NUCLEOTIDE SEQUENCE [LARGE SCALE GENOMIC DNA]</scope>
    <source>
        <strain evidence="2 3">SMCA</strain>
    </source>
</reference>
<keyword evidence="1" id="KW-0812">Transmembrane</keyword>
<dbReference type="NCBIfam" id="NF046003">
    <property type="entry name" value="DxFTY_mem_plasm"/>
    <property type="match status" value="1"/>
</dbReference>
<keyword evidence="1" id="KW-0472">Membrane</keyword>
<dbReference type="Proteomes" id="UP000019260">
    <property type="component" value="Chromosome"/>
</dbReference>
<dbReference type="HOGENOM" id="CLU_1383414_0_0_14"/>
<sequence length="197" mass="22876">MKIIDKQNNEENNTTDDNHLAPELKEHLEFHSTRTIFWKSLLAIIVEGIAPFFLLFFLSSPDLSYADHYEVGGGIGFGLLYVLGVFLLTLLGFILKFHKADQFTYNITLSWTLFGFYLTGYWWGWDKVLYRCLLAMAFLIFSVFFGTFMAVWICNIAEYLKAKREGRVLNPEDEIIEGFREDFEATQAKEKNPPVKE</sequence>
<keyword evidence="1" id="KW-1133">Transmembrane helix</keyword>
<proteinExistence type="predicted"/>
<dbReference type="RefSeq" id="WP_025317445.1">
    <property type="nucleotide sequence ID" value="NZ_CP002082.1"/>
</dbReference>
<feature type="transmembrane region" description="Helical" evidence="1">
    <location>
        <begin position="36"/>
        <end position="59"/>
    </location>
</feature>
<evidence type="ECO:0000313" key="2">
    <source>
        <dbReference type="EMBL" id="AHI58124.1"/>
    </source>
</evidence>
<feature type="transmembrane region" description="Helical" evidence="1">
    <location>
        <begin position="128"/>
        <end position="154"/>
    </location>
</feature>